<dbReference type="EMBL" id="GBRH01216197">
    <property type="protein sequence ID" value="JAD81698.1"/>
    <property type="molecule type" value="Transcribed_RNA"/>
</dbReference>
<sequence>MDHPVLQQAGVHAVADPYKEGLVVRAERDPRHLAEEVDLLPLLVVRGSAVHVHEVRGL</sequence>
<protein>
    <submittedName>
        <fullName evidence="1">Uncharacterized protein</fullName>
    </submittedName>
</protein>
<reference evidence="1" key="2">
    <citation type="journal article" date="2015" name="Data Brief">
        <title>Shoot transcriptome of the giant reed, Arundo donax.</title>
        <authorList>
            <person name="Barrero R.A."/>
            <person name="Guerrero F.D."/>
            <person name="Moolhuijzen P."/>
            <person name="Goolsby J.A."/>
            <person name="Tidwell J."/>
            <person name="Bellgard S.E."/>
            <person name="Bellgard M.I."/>
        </authorList>
    </citation>
    <scope>NUCLEOTIDE SEQUENCE</scope>
    <source>
        <tissue evidence="1">Shoot tissue taken approximately 20 cm above the soil surface</tissue>
    </source>
</reference>
<dbReference type="AlphaFoldDB" id="A0A0A9D4T5"/>
<reference evidence="1" key="1">
    <citation type="submission" date="2014-09" db="EMBL/GenBank/DDBJ databases">
        <authorList>
            <person name="Magalhaes I.L.F."/>
            <person name="Oliveira U."/>
            <person name="Santos F.R."/>
            <person name="Vidigal T.H.D.A."/>
            <person name="Brescovit A.D."/>
            <person name="Santos A.J."/>
        </authorList>
    </citation>
    <scope>NUCLEOTIDE SEQUENCE</scope>
    <source>
        <tissue evidence="1">Shoot tissue taken approximately 20 cm above the soil surface</tissue>
    </source>
</reference>
<name>A0A0A9D4T5_ARUDO</name>
<organism evidence="1">
    <name type="scientific">Arundo donax</name>
    <name type="common">Giant reed</name>
    <name type="synonym">Donax arundinaceus</name>
    <dbReference type="NCBI Taxonomy" id="35708"/>
    <lineage>
        <taxon>Eukaryota</taxon>
        <taxon>Viridiplantae</taxon>
        <taxon>Streptophyta</taxon>
        <taxon>Embryophyta</taxon>
        <taxon>Tracheophyta</taxon>
        <taxon>Spermatophyta</taxon>
        <taxon>Magnoliopsida</taxon>
        <taxon>Liliopsida</taxon>
        <taxon>Poales</taxon>
        <taxon>Poaceae</taxon>
        <taxon>PACMAD clade</taxon>
        <taxon>Arundinoideae</taxon>
        <taxon>Arundineae</taxon>
        <taxon>Arundo</taxon>
    </lineage>
</organism>
<proteinExistence type="predicted"/>
<accession>A0A0A9D4T5</accession>
<evidence type="ECO:0000313" key="1">
    <source>
        <dbReference type="EMBL" id="JAD81698.1"/>
    </source>
</evidence>